<feature type="transmembrane region" description="Helical" evidence="7">
    <location>
        <begin position="249"/>
        <end position="268"/>
    </location>
</feature>
<feature type="transmembrane region" description="Helical" evidence="7">
    <location>
        <begin position="352"/>
        <end position="370"/>
    </location>
</feature>
<keyword evidence="5 7" id="KW-1133">Transmembrane helix</keyword>
<comment type="subcellular location">
    <subcellularLocation>
        <location evidence="1">Cell membrane</location>
        <topology evidence="1">Multi-pass membrane protein</topology>
    </subcellularLocation>
</comment>
<evidence type="ECO:0000256" key="3">
    <source>
        <dbReference type="ARBA" id="ARBA00022475"/>
    </source>
</evidence>
<feature type="transmembrane region" description="Helical" evidence="7">
    <location>
        <begin position="322"/>
        <end position="340"/>
    </location>
</feature>
<feature type="transmembrane region" description="Helical" evidence="7">
    <location>
        <begin position="280"/>
        <end position="302"/>
    </location>
</feature>
<evidence type="ECO:0000256" key="6">
    <source>
        <dbReference type="ARBA" id="ARBA00023136"/>
    </source>
</evidence>
<evidence type="ECO:0008006" key="10">
    <source>
        <dbReference type="Google" id="ProtNLM"/>
    </source>
</evidence>
<feature type="transmembrane region" description="Helical" evidence="7">
    <location>
        <begin position="94"/>
        <end position="114"/>
    </location>
</feature>
<reference evidence="8" key="1">
    <citation type="submission" date="2021-05" db="EMBL/GenBank/DDBJ databases">
        <title>The genome of the haptophyte Pavlova lutheri (Diacronema luteri, Pavlovales) - a model for lipid biosynthesis in eukaryotic algae.</title>
        <authorList>
            <person name="Hulatt C.J."/>
            <person name="Posewitz M.C."/>
        </authorList>
    </citation>
    <scope>NUCLEOTIDE SEQUENCE</scope>
    <source>
        <strain evidence="8">NIVA-4/92</strain>
    </source>
</reference>
<name>A0A8J6CDL2_DIALT</name>
<evidence type="ECO:0000256" key="1">
    <source>
        <dbReference type="ARBA" id="ARBA00004651"/>
    </source>
</evidence>
<comment type="caution">
    <text evidence="8">The sequence shown here is derived from an EMBL/GenBank/DDBJ whole genome shotgun (WGS) entry which is preliminary data.</text>
</comment>
<organism evidence="8 9">
    <name type="scientific">Diacronema lutheri</name>
    <name type="common">Unicellular marine alga</name>
    <name type="synonym">Monochrysis lutheri</name>
    <dbReference type="NCBI Taxonomy" id="2081491"/>
    <lineage>
        <taxon>Eukaryota</taxon>
        <taxon>Haptista</taxon>
        <taxon>Haptophyta</taxon>
        <taxon>Pavlovophyceae</taxon>
        <taxon>Pavlovales</taxon>
        <taxon>Pavlovaceae</taxon>
        <taxon>Diacronema</taxon>
    </lineage>
</organism>
<dbReference type="GO" id="GO:0005886">
    <property type="term" value="C:plasma membrane"/>
    <property type="evidence" value="ECO:0007669"/>
    <property type="project" value="UniProtKB-SubCell"/>
</dbReference>
<feature type="transmembrane region" description="Helical" evidence="7">
    <location>
        <begin position="46"/>
        <end position="65"/>
    </location>
</feature>
<evidence type="ECO:0000313" key="9">
    <source>
        <dbReference type="Proteomes" id="UP000751190"/>
    </source>
</evidence>
<dbReference type="Proteomes" id="UP000751190">
    <property type="component" value="Unassembled WGS sequence"/>
</dbReference>
<keyword evidence="3" id="KW-1003">Cell membrane</keyword>
<gene>
    <name evidence="8" type="ORF">KFE25_005565</name>
</gene>
<evidence type="ECO:0000256" key="5">
    <source>
        <dbReference type="ARBA" id="ARBA00022989"/>
    </source>
</evidence>
<accession>A0A8J6CDL2</accession>
<sequence length="429" mass="45453">MSGEQAAYATSGARAKLLLGASLAMVDVFLDVLVLHNFARDHQWKYFGIALGAIVLTSLATWAASNVDFGMVRGSTRDDWPNRLLPRWLKGARLFALVPGVNVVLHAVECLIVGERLRAFAYSRLLEATTEALPQALLQAFVALVDGSTAAGADAHSARLLYLSLGSSIATCAWALVEFEAESNVRFFVARTGAEEGEAAASKAEGGVRSPEERTERALPYRLVLFAARLGEVGARVLALALVGAATDGWALGALVVAEWVGLAAYVARGAHGGGGRRAALASAAAQGCVTSAFFLFARVAPLTPPAGVDGTCAPTLLPYRAYLPIRLLSLAASPIVVAVRYNGTFDLGSRVARFMIATTLCMTALWLLALPTALQRARELELGSRTHARERSVLGVATEEPFVLCMRRSVDEARSDGWAKAPAQDCDA</sequence>
<dbReference type="InterPro" id="IPR050895">
    <property type="entry name" value="XK-related_scramblase"/>
</dbReference>
<dbReference type="AlphaFoldDB" id="A0A8J6CDL2"/>
<dbReference type="InterPro" id="IPR018629">
    <property type="entry name" value="XK-rel"/>
</dbReference>
<proteinExistence type="inferred from homology"/>
<evidence type="ECO:0000256" key="7">
    <source>
        <dbReference type="SAM" id="Phobius"/>
    </source>
</evidence>
<evidence type="ECO:0000256" key="2">
    <source>
        <dbReference type="ARBA" id="ARBA00008789"/>
    </source>
</evidence>
<comment type="similarity">
    <text evidence="2">Belongs to the XK family.</text>
</comment>
<evidence type="ECO:0000256" key="4">
    <source>
        <dbReference type="ARBA" id="ARBA00022692"/>
    </source>
</evidence>
<feature type="transmembrane region" description="Helical" evidence="7">
    <location>
        <begin position="17"/>
        <end position="39"/>
    </location>
</feature>
<dbReference type="PANTHER" id="PTHR16024">
    <property type="entry name" value="XK-RELATED PROTEIN"/>
    <property type="match status" value="1"/>
</dbReference>
<keyword evidence="4 7" id="KW-0812">Transmembrane</keyword>
<dbReference type="GO" id="GO:0043652">
    <property type="term" value="P:engulfment of apoptotic cell"/>
    <property type="evidence" value="ECO:0007669"/>
    <property type="project" value="TreeGrafter"/>
</dbReference>
<dbReference type="EMBL" id="JAGTXO010000009">
    <property type="protein sequence ID" value="KAG8465995.1"/>
    <property type="molecule type" value="Genomic_DNA"/>
</dbReference>
<keyword evidence="6 7" id="KW-0472">Membrane</keyword>
<feature type="transmembrane region" description="Helical" evidence="7">
    <location>
        <begin position="223"/>
        <end position="243"/>
    </location>
</feature>
<evidence type="ECO:0000313" key="8">
    <source>
        <dbReference type="EMBL" id="KAG8465995.1"/>
    </source>
</evidence>
<dbReference type="PANTHER" id="PTHR16024:SF6">
    <property type="entry name" value="XK-RELATED PROTEIN"/>
    <property type="match status" value="1"/>
</dbReference>
<dbReference type="Pfam" id="PF09815">
    <property type="entry name" value="XK-related"/>
    <property type="match status" value="1"/>
</dbReference>
<protein>
    <recommendedName>
        <fullName evidence="10">XK-related protein</fullName>
    </recommendedName>
</protein>
<keyword evidence="9" id="KW-1185">Reference proteome</keyword>